<keyword evidence="7" id="KW-0732">Signal</keyword>
<evidence type="ECO:0000256" key="7">
    <source>
        <dbReference type="SAM" id="SignalP"/>
    </source>
</evidence>
<keyword evidence="3" id="KW-0812">Transmembrane</keyword>
<evidence type="ECO:0000256" key="1">
    <source>
        <dbReference type="ARBA" id="ARBA00004127"/>
    </source>
</evidence>
<dbReference type="AlphaFoldDB" id="A0A2T0FJT2"/>
<comment type="caution">
    <text evidence="8">The sequence shown here is derived from an EMBL/GenBank/DDBJ whole genome shotgun (WGS) entry which is preliminary data.</text>
</comment>
<name>A0A2T0FJT2_9ASCO</name>
<feature type="chain" id="PRO_5015696752" evidence="7">
    <location>
        <begin position="19"/>
        <end position="143"/>
    </location>
</feature>
<evidence type="ECO:0000256" key="2">
    <source>
        <dbReference type="ARBA" id="ARBA00006109"/>
    </source>
</evidence>
<keyword evidence="5" id="KW-0472">Membrane</keyword>
<comment type="subcellular location">
    <subcellularLocation>
        <location evidence="1">Endomembrane system</location>
        <topology evidence="1">Multi-pass membrane protein</topology>
    </subcellularLocation>
</comment>
<comment type="similarity">
    <text evidence="2">Belongs to the membrane magnesium transporter (TC 1.A.67) family.</text>
</comment>
<dbReference type="GO" id="GO:0072546">
    <property type="term" value="C:EMC complex"/>
    <property type="evidence" value="ECO:0007669"/>
    <property type="project" value="TreeGrafter"/>
</dbReference>
<evidence type="ECO:0000256" key="5">
    <source>
        <dbReference type="ARBA" id="ARBA00023136"/>
    </source>
</evidence>
<reference evidence="8 9" key="1">
    <citation type="submission" date="2017-04" db="EMBL/GenBank/DDBJ databases">
        <title>Genome sequencing of [Candida] sorbophila.</title>
        <authorList>
            <person name="Ahn J.O."/>
        </authorList>
    </citation>
    <scope>NUCLEOTIDE SEQUENCE [LARGE SCALE GENOMIC DNA]</scope>
    <source>
        <strain evidence="8 9">DS02</strain>
    </source>
</reference>
<evidence type="ECO:0000256" key="3">
    <source>
        <dbReference type="ARBA" id="ARBA00022692"/>
    </source>
</evidence>
<organism evidence="8 9">
    <name type="scientific">Wickerhamiella sorbophila</name>
    <dbReference type="NCBI Taxonomy" id="45607"/>
    <lineage>
        <taxon>Eukaryota</taxon>
        <taxon>Fungi</taxon>
        <taxon>Dikarya</taxon>
        <taxon>Ascomycota</taxon>
        <taxon>Saccharomycotina</taxon>
        <taxon>Dipodascomycetes</taxon>
        <taxon>Dipodascales</taxon>
        <taxon>Trichomonascaceae</taxon>
        <taxon>Wickerhamiella</taxon>
    </lineage>
</organism>
<evidence type="ECO:0000313" key="9">
    <source>
        <dbReference type="Proteomes" id="UP000238350"/>
    </source>
</evidence>
<feature type="signal peptide" evidence="7">
    <location>
        <begin position="1"/>
        <end position="18"/>
    </location>
</feature>
<dbReference type="RefSeq" id="XP_024665191.1">
    <property type="nucleotide sequence ID" value="XM_024809423.1"/>
</dbReference>
<feature type="compositionally biased region" description="Basic and acidic residues" evidence="6">
    <location>
        <begin position="106"/>
        <end position="130"/>
    </location>
</feature>
<gene>
    <name evidence="8" type="ORF">B9G98_02866</name>
</gene>
<dbReference type="InterPro" id="IPR053279">
    <property type="entry name" value="EMC_subunit"/>
</dbReference>
<dbReference type="EMBL" id="NDIQ01000021">
    <property type="protein sequence ID" value="PRT55246.1"/>
    <property type="molecule type" value="Genomic_DNA"/>
</dbReference>
<sequence>MLALGLIGTALLLHSVYSSWELSELAKIAGVQHVLPKDVAIEAISGLVILIVSAVWTASRSLKPTSLAEEYSLLNSQGENPYGQLETRPMFQDILARREVYHEWKAKSDPRVHPERDPALEEYKAKKGDEPPAAIKRRNKNKK</sequence>
<dbReference type="Proteomes" id="UP000238350">
    <property type="component" value="Unassembled WGS sequence"/>
</dbReference>
<proteinExistence type="inferred from homology"/>
<dbReference type="GeneID" id="36516614"/>
<dbReference type="OrthoDB" id="44756at2759"/>
<evidence type="ECO:0000313" key="8">
    <source>
        <dbReference type="EMBL" id="PRT55246.1"/>
    </source>
</evidence>
<dbReference type="GO" id="GO:0034975">
    <property type="term" value="P:protein folding in endoplasmic reticulum"/>
    <property type="evidence" value="ECO:0007669"/>
    <property type="project" value="TreeGrafter"/>
</dbReference>
<evidence type="ECO:0000256" key="6">
    <source>
        <dbReference type="SAM" id="MobiDB-lite"/>
    </source>
</evidence>
<dbReference type="Pfam" id="PF10270">
    <property type="entry name" value="MMgT"/>
    <property type="match status" value="1"/>
</dbReference>
<keyword evidence="4" id="KW-1133">Transmembrane helix</keyword>
<keyword evidence="9" id="KW-1185">Reference proteome</keyword>
<protein>
    <submittedName>
        <fullName evidence="8">ER membrane protein complex subunit 5</fullName>
    </submittedName>
</protein>
<accession>A0A2T0FJT2</accession>
<dbReference type="InterPro" id="IPR018937">
    <property type="entry name" value="MMgT"/>
</dbReference>
<dbReference type="PANTHER" id="PTHR28144">
    <property type="entry name" value="ER MEMBRANE PROTEIN COMPLEX SUBUNIT 5"/>
    <property type="match status" value="1"/>
</dbReference>
<dbReference type="STRING" id="45607.A0A2T0FJT2"/>
<evidence type="ECO:0000256" key="4">
    <source>
        <dbReference type="ARBA" id="ARBA00022989"/>
    </source>
</evidence>
<dbReference type="PANTHER" id="PTHR28144:SF1">
    <property type="entry name" value="ER MEMBRANE PROTEIN COMPLEX SUBUNIT 5"/>
    <property type="match status" value="1"/>
</dbReference>
<feature type="region of interest" description="Disordered" evidence="6">
    <location>
        <begin position="106"/>
        <end position="143"/>
    </location>
</feature>